<dbReference type="EMBL" id="CDMW01000001">
    <property type="protein sequence ID" value="CEL91081.1"/>
    <property type="molecule type" value="Genomic_DNA"/>
</dbReference>
<dbReference type="InterPro" id="IPR038471">
    <property type="entry name" value="MecA_C_sf"/>
</dbReference>
<proteinExistence type="inferred from homology"/>
<reference evidence="3 4" key="1">
    <citation type="submission" date="2015-01" db="EMBL/GenBank/DDBJ databases">
        <authorList>
            <person name="Pelicic Vladimir"/>
        </authorList>
    </citation>
    <scope>NUCLEOTIDE SEQUENCE [LARGE SCALE GENOMIC DNA]</scope>
    <source>
        <strain evidence="3 4">2908</strain>
    </source>
</reference>
<organism evidence="3 4">
    <name type="scientific">Streptococcus sanguinis</name>
    <dbReference type="NCBI Taxonomy" id="1305"/>
    <lineage>
        <taxon>Bacteria</taxon>
        <taxon>Bacillati</taxon>
        <taxon>Bacillota</taxon>
        <taxon>Bacilli</taxon>
        <taxon>Lactobacillales</taxon>
        <taxon>Streptococcaceae</taxon>
        <taxon>Streptococcus</taxon>
    </lineage>
</organism>
<dbReference type="GO" id="GO:0030674">
    <property type="term" value="F:protein-macromolecule adaptor activity"/>
    <property type="evidence" value="ECO:0007669"/>
    <property type="project" value="UniProtKB-UniRule"/>
</dbReference>
<comment type="domain">
    <text evidence="2">The N-terminal domain probably binds unfolded/aggregated proteins; the C-terminal domain interacts with ClpC.</text>
</comment>
<dbReference type="PIRSF" id="PIRSF029008">
    <property type="entry name" value="MecA"/>
    <property type="match status" value="1"/>
</dbReference>
<dbReference type="PANTHER" id="PTHR39161:SF1">
    <property type="entry name" value="ADAPTER PROTEIN MECA 1"/>
    <property type="match status" value="1"/>
</dbReference>
<dbReference type="PANTHER" id="PTHR39161">
    <property type="entry name" value="ADAPTER PROTEIN MECA"/>
    <property type="match status" value="1"/>
</dbReference>
<dbReference type="Pfam" id="PF05389">
    <property type="entry name" value="MecA"/>
    <property type="match status" value="1"/>
</dbReference>
<dbReference type="AlphaFoldDB" id="A0A0B7GN11"/>
<dbReference type="RefSeq" id="WP_072074546.1">
    <property type="nucleotide sequence ID" value="NZ_CDMW01000001.1"/>
</dbReference>
<sequence>MEMKQISDSTIKITIQLEDLEERGMEMADFLVPQEKTEEFFYTILDELEMPDNFLDSGMLSFRVTPKPDKVDVFVTKSKLDKNLSFEDLADLPDMDELSHMSPDEFLKTLEKSIFEKSKEDIEAVQSLETAEAEEREQLSQEAADEQSDENAERYIYYILRFEDIKAAAAFAQTVDYKIDLSELYKYDSAYYLTILVDVEGFPERYPAWLLAKMREFADDSDITRAVLQEHGHLLLVTDAVSGLQKVECL</sequence>
<accession>A0A0B7GN11</accession>
<dbReference type="Gene3D" id="3.30.70.1950">
    <property type="match status" value="1"/>
</dbReference>
<comment type="similarity">
    <text evidence="1 2">Belongs to the MecA family.</text>
</comment>
<gene>
    <name evidence="2 3" type="primary">mecA</name>
    <name evidence="3" type="ORF">SSV_1798</name>
</gene>
<evidence type="ECO:0000313" key="3">
    <source>
        <dbReference type="EMBL" id="CEL91081.1"/>
    </source>
</evidence>
<name>A0A0B7GN11_STRSA</name>
<evidence type="ECO:0000256" key="1">
    <source>
        <dbReference type="ARBA" id="ARBA00005397"/>
    </source>
</evidence>
<evidence type="ECO:0000256" key="2">
    <source>
        <dbReference type="HAMAP-Rule" id="MF_01124"/>
    </source>
</evidence>
<dbReference type="HAMAP" id="MF_01124">
    <property type="entry name" value="MecA"/>
    <property type="match status" value="1"/>
</dbReference>
<dbReference type="NCBIfam" id="NF002643">
    <property type="entry name" value="PRK02315.1-4"/>
    <property type="match status" value="1"/>
</dbReference>
<protein>
    <recommendedName>
        <fullName evidence="2">Adapter protein MecA</fullName>
    </recommendedName>
</protein>
<dbReference type="Proteomes" id="UP000183504">
    <property type="component" value="Unassembled WGS sequence"/>
</dbReference>
<comment type="subunit">
    <text evidence="2">Homodimer.</text>
</comment>
<comment type="function">
    <text evidence="2">Enables the recognition and targeting of unfolded and aggregated proteins to the ClpC protease or to other proteins involved in proteolysis.</text>
</comment>
<evidence type="ECO:0000313" key="4">
    <source>
        <dbReference type="Proteomes" id="UP000183504"/>
    </source>
</evidence>
<dbReference type="InterPro" id="IPR008681">
    <property type="entry name" value="Neg-reg_MecA"/>
</dbReference>